<dbReference type="GO" id="GO:0030976">
    <property type="term" value="F:thiamine pyrophosphate binding"/>
    <property type="evidence" value="ECO:0007669"/>
    <property type="project" value="InterPro"/>
</dbReference>
<comment type="cofactor">
    <cofactor evidence="2">
        <name>thiamine diphosphate</name>
        <dbReference type="ChEBI" id="CHEBI:58937"/>
    </cofactor>
</comment>
<dbReference type="InterPro" id="IPR029061">
    <property type="entry name" value="THDP-binding"/>
</dbReference>
<keyword evidence="5 6" id="KW-0786">Thiamine pyrophosphate</keyword>
<evidence type="ECO:0000256" key="6">
    <source>
        <dbReference type="RuleBase" id="RU362132"/>
    </source>
</evidence>
<evidence type="ECO:0000313" key="11">
    <source>
        <dbReference type="Proteomes" id="UP000197025"/>
    </source>
</evidence>
<keyword evidence="4" id="KW-0479">Metal-binding</keyword>
<keyword evidence="11" id="KW-1185">Reference proteome</keyword>
<dbReference type="GO" id="GO:0005948">
    <property type="term" value="C:acetolactate synthase complex"/>
    <property type="evidence" value="ECO:0007669"/>
    <property type="project" value="TreeGrafter"/>
</dbReference>
<dbReference type="EMBL" id="FYEK01000028">
    <property type="protein sequence ID" value="SNB65946.1"/>
    <property type="molecule type" value="Genomic_DNA"/>
</dbReference>
<evidence type="ECO:0000256" key="2">
    <source>
        <dbReference type="ARBA" id="ARBA00001964"/>
    </source>
</evidence>
<dbReference type="PANTHER" id="PTHR18968:SF166">
    <property type="entry name" value="2-HYDROXYACYL-COA LYASE 2"/>
    <property type="match status" value="1"/>
</dbReference>
<dbReference type="InterPro" id="IPR029035">
    <property type="entry name" value="DHS-like_NAD/FAD-binding_dom"/>
</dbReference>
<dbReference type="CDD" id="cd07035">
    <property type="entry name" value="TPP_PYR_POX_like"/>
    <property type="match status" value="1"/>
</dbReference>
<feature type="domain" description="Thiamine pyrophosphate enzyme TPP-binding" evidence="8">
    <location>
        <begin position="384"/>
        <end position="532"/>
    </location>
</feature>
<organism evidence="10 11">
    <name type="scientific">Thermoflexus hugenholtzii JAD2</name>
    <dbReference type="NCBI Taxonomy" id="877466"/>
    <lineage>
        <taxon>Bacteria</taxon>
        <taxon>Bacillati</taxon>
        <taxon>Chloroflexota</taxon>
        <taxon>Thermoflexia</taxon>
        <taxon>Thermoflexales</taxon>
        <taxon>Thermoflexaceae</taxon>
        <taxon>Thermoflexus</taxon>
    </lineage>
</organism>
<feature type="domain" description="Thiamine pyrophosphate enzyme N-terminal TPP-binding" evidence="9">
    <location>
        <begin position="6"/>
        <end position="119"/>
    </location>
</feature>
<gene>
    <name evidence="10" type="ORF">SAMN02746019_00000280</name>
</gene>
<dbReference type="PANTHER" id="PTHR18968">
    <property type="entry name" value="THIAMINE PYROPHOSPHATE ENZYMES"/>
    <property type="match status" value="1"/>
</dbReference>
<dbReference type="Pfam" id="PF02775">
    <property type="entry name" value="TPP_enzyme_C"/>
    <property type="match status" value="1"/>
</dbReference>
<evidence type="ECO:0000313" key="10">
    <source>
        <dbReference type="EMBL" id="SNB65946.1"/>
    </source>
</evidence>
<dbReference type="GO" id="GO:0009097">
    <property type="term" value="P:isoleucine biosynthetic process"/>
    <property type="evidence" value="ECO:0007669"/>
    <property type="project" value="TreeGrafter"/>
</dbReference>
<dbReference type="InterPro" id="IPR012001">
    <property type="entry name" value="Thiamin_PyroP_enz_TPP-bd_dom"/>
</dbReference>
<comment type="cofactor">
    <cofactor evidence="1">
        <name>Mg(2+)</name>
        <dbReference type="ChEBI" id="CHEBI:18420"/>
    </cofactor>
</comment>
<sequence length="547" mass="59600">MSSVHGGRLAAKALKAAGVEVIFTLCGGHILPIYDGCLDEGIRIIDMRHEQAAVHAADAWARLTGRPGVAVVTAGPGVTDSVTGVANAFRANSPVLVIGGQGPFAQLGRGSLQEMDHVAVMRPITKWAGAVYETERIPEFIEVALRHAWSGRPGPVFLEIPLDVLFRFVDERHVNFPRFDRPVPRPGPAKAALEQAVGMLGEAERPVVMAGSAVRWCNAYSALARFVADLDLPLFTNGMARGTLPPDSPQFFQHARRKAFAQTDLLILVGGEFDFRLRFGQEIAATARVIHVDLEPTVIGHNRPVDLGLVGDIGEILEAWRQGMQARFPGRRFTAWREALRAVEAEQAAFWEQGKDATDVPIHPLRLCHELARFIDERTIVIGDGGDIVAAASRVLPVYRPENWMDPGPFGCLGIGAPFAIAAQLAYPDRRVLVLFGDGAFGFNGFEFDTAVRFGLPIMSVVANDAAWSQIRRPQIEMLGEARAVATALAPTRYDRVVEALGGYGELVERPEEIRPALERMAAARRPACLNVRTQPLPPGVLSARYF</sequence>
<dbReference type="CDD" id="cd02004">
    <property type="entry name" value="TPP_BZL_OCoD_HPCL"/>
    <property type="match status" value="1"/>
</dbReference>
<name>A0A212R1X1_9CHLR</name>
<dbReference type="Gene3D" id="3.40.50.1220">
    <property type="entry name" value="TPP-binding domain"/>
    <property type="match status" value="1"/>
</dbReference>
<dbReference type="InterPro" id="IPR011766">
    <property type="entry name" value="TPP_enzyme_TPP-bd"/>
</dbReference>
<dbReference type="RefSeq" id="WP_088571289.1">
    <property type="nucleotide sequence ID" value="NZ_FYEK01000028.1"/>
</dbReference>
<evidence type="ECO:0000256" key="4">
    <source>
        <dbReference type="ARBA" id="ARBA00022723"/>
    </source>
</evidence>
<dbReference type="GO" id="GO:0000287">
    <property type="term" value="F:magnesium ion binding"/>
    <property type="evidence" value="ECO:0007669"/>
    <property type="project" value="InterPro"/>
</dbReference>
<dbReference type="AlphaFoldDB" id="A0A212R1X1"/>
<dbReference type="GO" id="GO:0050660">
    <property type="term" value="F:flavin adenine dinucleotide binding"/>
    <property type="evidence" value="ECO:0007669"/>
    <property type="project" value="TreeGrafter"/>
</dbReference>
<evidence type="ECO:0000259" key="9">
    <source>
        <dbReference type="Pfam" id="PF02776"/>
    </source>
</evidence>
<dbReference type="InterPro" id="IPR000399">
    <property type="entry name" value="TPP-bd_CS"/>
</dbReference>
<protein>
    <submittedName>
        <fullName evidence="10">Acetolactate synthase-1/2/3 large subunit</fullName>
    </submittedName>
</protein>
<dbReference type="PROSITE" id="PS00187">
    <property type="entry name" value="TPP_ENZYMES"/>
    <property type="match status" value="1"/>
</dbReference>
<proteinExistence type="inferred from homology"/>
<dbReference type="GO" id="GO:0009099">
    <property type="term" value="P:L-valine biosynthetic process"/>
    <property type="evidence" value="ECO:0007669"/>
    <property type="project" value="TreeGrafter"/>
</dbReference>
<dbReference type="SUPFAM" id="SSF52518">
    <property type="entry name" value="Thiamin diphosphate-binding fold (THDP-binding)"/>
    <property type="match status" value="2"/>
</dbReference>
<evidence type="ECO:0000259" key="7">
    <source>
        <dbReference type="Pfam" id="PF00205"/>
    </source>
</evidence>
<evidence type="ECO:0000256" key="3">
    <source>
        <dbReference type="ARBA" id="ARBA00007812"/>
    </source>
</evidence>
<dbReference type="Proteomes" id="UP000197025">
    <property type="component" value="Unassembled WGS sequence"/>
</dbReference>
<dbReference type="InterPro" id="IPR012000">
    <property type="entry name" value="Thiamin_PyroP_enz_cen_dom"/>
</dbReference>
<dbReference type="SUPFAM" id="SSF52467">
    <property type="entry name" value="DHS-like NAD/FAD-binding domain"/>
    <property type="match status" value="1"/>
</dbReference>
<evidence type="ECO:0000256" key="1">
    <source>
        <dbReference type="ARBA" id="ARBA00001946"/>
    </source>
</evidence>
<dbReference type="Gene3D" id="3.40.50.970">
    <property type="match status" value="2"/>
</dbReference>
<feature type="domain" description="Thiamine pyrophosphate enzyme central" evidence="7">
    <location>
        <begin position="193"/>
        <end position="319"/>
    </location>
</feature>
<reference evidence="11" key="1">
    <citation type="submission" date="2017-06" db="EMBL/GenBank/DDBJ databases">
        <authorList>
            <person name="Varghese N."/>
            <person name="Submissions S."/>
        </authorList>
    </citation>
    <scope>NUCLEOTIDE SEQUENCE [LARGE SCALE GENOMIC DNA]</scope>
    <source>
        <strain evidence="11">JAD2</strain>
    </source>
</reference>
<evidence type="ECO:0000256" key="5">
    <source>
        <dbReference type="ARBA" id="ARBA00023052"/>
    </source>
</evidence>
<comment type="similarity">
    <text evidence="3 6">Belongs to the TPP enzyme family.</text>
</comment>
<dbReference type="FunFam" id="3.40.50.970:FF:000007">
    <property type="entry name" value="Acetolactate synthase"/>
    <property type="match status" value="1"/>
</dbReference>
<evidence type="ECO:0000259" key="8">
    <source>
        <dbReference type="Pfam" id="PF02775"/>
    </source>
</evidence>
<dbReference type="Pfam" id="PF00205">
    <property type="entry name" value="TPP_enzyme_M"/>
    <property type="match status" value="1"/>
</dbReference>
<dbReference type="GO" id="GO:0003984">
    <property type="term" value="F:acetolactate synthase activity"/>
    <property type="evidence" value="ECO:0007669"/>
    <property type="project" value="TreeGrafter"/>
</dbReference>
<dbReference type="InterPro" id="IPR045229">
    <property type="entry name" value="TPP_enz"/>
</dbReference>
<dbReference type="OrthoDB" id="4494979at2"/>
<accession>A0A212R1X1</accession>
<dbReference type="Pfam" id="PF02776">
    <property type="entry name" value="TPP_enzyme_N"/>
    <property type="match status" value="1"/>
</dbReference>
<dbReference type="InParanoid" id="A0A212R1X1"/>